<accession>A0A8S3T3S3</accession>
<feature type="coiled-coil region" evidence="1">
    <location>
        <begin position="23"/>
        <end position="60"/>
    </location>
</feature>
<sequence length="186" mass="21111">MELPKLKLRRTGNRLLRKLAYAKESSEFDREELLATYENLQQKKKLLDTLNEQIENASETEDIETEIVDTDEYTTIFTKLRHFKIFIDKTSQPISNQASHSSYQVLNVDSPPFIPTSSPEIVQTSYAAPSLPQSNDAARILTETSQIATSIPTSSYAVPISYQVMHESLCNTSSVKTTQEYTYYLG</sequence>
<evidence type="ECO:0000313" key="2">
    <source>
        <dbReference type="EMBL" id="CAG2228218.1"/>
    </source>
</evidence>
<evidence type="ECO:0000256" key="1">
    <source>
        <dbReference type="SAM" id="Coils"/>
    </source>
</evidence>
<dbReference type="AlphaFoldDB" id="A0A8S3T3S3"/>
<protein>
    <submittedName>
        <fullName evidence="2">Uncharacterized protein</fullName>
    </submittedName>
</protein>
<gene>
    <name evidence="2" type="ORF">MEDL_41184</name>
</gene>
<dbReference type="OrthoDB" id="10430565at2759"/>
<dbReference type="EMBL" id="CAJPWZ010001991">
    <property type="protein sequence ID" value="CAG2228218.1"/>
    <property type="molecule type" value="Genomic_DNA"/>
</dbReference>
<comment type="caution">
    <text evidence="2">The sequence shown here is derived from an EMBL/GenBank/DDBJ whole genome shotgun (WGS) entry which is preliminary data.</text>
</comment>
<keyword evidence="1" id="KW-0175">Coiled coil</keyword>
<proteinExistence type="predicted"/>
<keyword evidence="3" id="KW-1185">Reference proteome</keyword>
<dbReference type="Proteomes" id="UP000683360">
    <property type="component" value="Unassembled WGS sequence"/>
</dbReference>
<reference evidence="2" key="1">
    <citation type="submission" date="2021-03" db="EMBL/GenBank/DDBJ databases">
        <authorList>
            <person name="Bekaert M."/>
        </authorList>
    </citation>
    <scope>NUCLEOTIDE SEQUENCE</scope>
</reference>
<organism evidence="2 3">
    <name type="scientific">Mytilus edulis</name>
    <name type="common">Blue mussel</name>
    <dbReference type="NCBI Taxonomy" id="6550"/>
    <lineage>
        <taxon>Eukaryota</taxon>
        <taxon>Metazoa</taxon>
        <taxon>Spiralia</taxon>
        <taxon>Lophotrochozoa</taxon>
        <taxon>Mollusca</taxon>
        <taxon>Bivalvia</taxon>
        <taxon>Autobranchia</taxon>
        <taxon>Pteriomorphia</taxon>
        <taxon>Mytilida</taxon>
        <taxon>Mytiloidea</taxon>
        <taxon>Mytilidae</taxon>
        <taxon>Mytilinae</taxon>
        <taxon>Mytilus</taxon>
    </lineage>
</organism>
<evidence type="ECO:0000313" key="3">
    <source>
        <dbReference type="Proteomes" id="UP000683360"/>
    </source>
</evidence>
<name>A0A8S3T3S3_MYTED</name>